<proteinExistence type="predicted"/>
<dbReference type="Proteomes" id="UP000829447">
    <property type="component" value="Linkage Group LG5"/>
</dbReference>
<protein>
    <submittedName>
        <fullName evidence="1">Uncharacterized protein</fullName>
    </submittedName>
</protein>
<gene>
    <name evidence="1" type="ORF">PGIGA_G00216420</name>
</gene>
<evidence type="ECO:0000313" key="2">
    <source>
        <dbReference type="Proteomes" id="UP000829447"/>
    </source>
</evidence>
<dbReference type="EMBL" id="CM040458">
    <property type="protein sequence ID" value="MCI4378484.1"/>
    <property type="molecule type" value="Genomic_DNA"/>
</dbReference>
<accession>A0ACC5WI61</accession>
<comment type="caution">
    <text evidence="1">The sequence shown here is derived from an EMBL/GenBank/DDBJ whole genome shotgun (WGS) entry which is preliminary data.</text>
</comment>
<organism evidence="1 2">
    <name type="scientific">Pangasianodon gigas</name>
    <name type="common">Mekong giant catfish</name>
    <name type="synonym">Pangasius gigas</name>
    <dbReference type="NCBI Taxonomy" id="30993"/>
    <lineage>
        <taxon>Eukaryota</taxon>
        <taxon>Metazoa</taxon>
        <taxon>Chordata</taxon>
        <taxon>Craniata</taxon>
        <taxon>Vertebrata</taxon>
        <taxon>Euteleostomi</taxon>
        <taxon>Actinopterygii</taxon>
        <taxon>Neopterygii</taxon>
        <taxon>Teleostei</taxon>
        <taxon>Ostariophysi</taxon>
        <taxon>Siluriformes</taxon>
        <taxon>Pangasiidae</taxon>
        <taxon>Pangasianodon</taxon>
    </lineage>
</organism>
<name>A0ACC5WI61_PANGG</name>
<keyword evidence="2" id="KW-1185">Reference proteome</keyword>
<evidence type="ECO:0000313" key="1">
    <source>
        <dbReference type="EMBL" id="MCI4378484.1"/>
    </source>
</evidence>
<sequence length="368" mass="42327">MDLLSKMVMGTPHFVRCIKPNDDRQALRFCQERVMVQLRYTGILETVNIRRQGFSHRITFDDFVNRYYYLAFRAHQMPESSKENAVIILQKAKLDNWVLGRTKVFLKYYHVEQLNLLLREVMARVVVIQAFTKGWLGARRYRREKEKRNHGAIIIQSAWRGYLARQHVKQIKQDRENAAVQIQSAYRGHRVRKEYRRSHRQSSSSSTSTREGTSPRRGSDCQTHKDKVVSVSGDRQSEVDSKGKSTADVSVVKTSGESDRAAHHKQGPAAKLLQRTPRRRGQQPKLLNSPEDSIYYSQLNRALDYQGSKRKPRKLGQIKLLDGEDEYYKLLLAAETVPEEDFSSIPPPPPSGPAPVSPLKREALLSQS</sequence>
<reference evidence="1 2" key="1">
    <citation type="journal article" date="2022" name="bioRxiv">
        <title>An ancient truncated duplication of the anti-Mullerian hormone receptor type 2 gene is a potential conserved master sex determinant in the Pangasiidae catfish family.</title>
        <authorList>
            <person name="Wen M."/>
            <person name="Pan Q."/>
            <person name="Jouanno E."/>
            <person name="Montfort J."/>
            <person name="Zahm M."/>
            <person name="Cabau C."/>
            <person name="Klopp C."/>
            <person name="Iampietro C."/>
            <person name="Roques C."/>
            <person name="Bouchez O."/>
            <person name="Castinel A."/>
            <person name="Donnadieu C."/>
            <person name="Parrinello H."/>
            <person name="Poncet C."/>
            <person name="Belmonte E."/>
            <person name="Gautier V."/>
            <person name="Avarre J.-C."/>
            <person name="Dugue R."/>
            <person name="Gustiano R."/>
            <person name="Ha T.T.T."/>
            <person name="Campet M."/>
            <person name="Sriphairoj K."/>
            <person name="Ribolli J."/>
            <person name="de Almeida F.L."/>
            <person name="Desvignes T."/>
            <person name="Postlethwait J.H."/>
            <person name="Bucao C.F."/>
            <person name="Robinson-Rechavi M."/>
            <person name="Bobe J."/>
            <person name="Herpin A."/>
            <person name="Guiguen Y."/>
        </authorList>
    </citation>
    <scope>NUCLEOTIDE SEQUENCE [LARGE SCALE GENOMIC DNA]</scope>
    <source>
        <strain evidence="1">YG-Dec2019</strain>
    </source>
</reference>